<dbReference type="EMBL" id="JBCLUF010000003">
    <property type="protein sequence ID" value="MEY8661522.1"/>
    <property type="molecule type" value="Genomic_DNA"/>
</dbReference>
<organism evidence="1 2">
    <name type="scientific">Ligilactobacillus faecis</name>
    <dbReference type="NCBI Taxonomy" id="762833"/>
    <lineage>
        <taxon>Bacteria</taxon>
        <taxon>Bacillati</taxon>
        <taxon>Bacillota</taxon>
        <taxon>Bacilli</taxon>
        <taxon>Lactobacillales</taxon>
        <taxon>Lactobacillaceae</taxon>
        <taxon>Ligilactobacillus</taxon>
    </lineage>
</organism>
<evidence type="ECO:0000313" key="1">
    <source>
        <dbReference type="EMBL" id="MEY8661522.1"/>
    </source>
</evidence>
<name>A0ABV4DM27_9LACO</name>
<evidence type="ECO:0000313" key="2">
    <source>
        <dbReference type="Proteomes" id="UP001565236"/>
    </source>
</evidence>
<protein>
    <submittedName>
        <fullName evidence="1">Uncharacterized protein</fullName>
    </submittedName>
</protein>
<proteinExistence type="predicted"/>
<sequence length="190" mass="21845">MKKIVVTLTIVILLVSGYLLRRSNDVRKNSDNLVYKINDYQDKISSKRSYLSKKEYKFSKNNEDLYQDRNRTIALLEKIFSKVTSTGDDDYQKTYDFASKYISDRNFVNGELLSLKNIVESTGLMMENVSVDVTAKESPGIYTVVVTYIPYYAKSDLYQKSTLKKEILIYEVSCVGTKVSKVVRFSAKVI</sequence>
<gene>
    <name evidence="1" type="ORF">AALT52_01235</name>
</gene>
<keyword evidence="2" id="KW-1185">Reference proteome</keyword>
<reference evidence="1 2" key="1">
    <citation type="submission" date="2024-03" db="EMBL/GenBank/DDBJ databases">
        <title>Mouse gut bacterial collection (mGBC) of GemPharmatech.</title>
        <authorList>
            <person name="He Y."/>
            <person name="Dong L."/>
            <person name="Wu D."/>
            <person name="Gao X."/>
            <person name="Lin Z."/>
        </authorList>
    </citation>
    <scope>NUCLEOTIDE SEQUENCE [LARGE SCALE GENOMIC DNA]</scope>
    <source>
        <strain evidence="1 2">15-30</strain>
    </source>
</reference>
<dbReference type="RefSeq" id="WP_369940284.1">
    <property type="nucleotide sequence ID" value="NZ_JBCLUF010000003.1"/>
</dbReference>
<accession>A0ABV4DM27</accession>
<dbReference type="Proteomes" id="UP001565236">
    <property type="component" value="Unassembled WGS sequence"/>
</dbReference>
<comment type="caution">
    <text evidence="1">The sequence shown here is derived from an EMBL/GenBank/DDBJ whole genome shotgun (WGS) entry which is preliminary data.</text>
</comment>